<keyword evidence="13" id="KW-1185">Reference proteome</keyword>
<keyword evidence="7" id="KW-0175">Coiled coil</keyword>
<feature type="transmembrane region" description="Helical" evidence="8">
    <location>
        <begin position="92"/>
        <end position="119"/>
    </location>
</feature>
<dbReference type="SMART" id="SM00387">
    <property type="entry name" value="HATPase_c"/>
    <property type="match status" value="1"/>
</dbReference>
<evidence type="ECO:0000313" key="13">
    <source>
        <dbReference type="Proteomes" id="UP001189757"/>
    </source>
</evidence>
<evidence type="ECO:0000256" key="2">
    <source>
        <dbReference type="ARBA" id="ARBA00012438"/>
    </source>
</evidence>
<dbReference type="InterPro" id="IPR035965">
    <property type="entry name" value="PAS-like_dom_sf"/>
</dbReference>
<dbReference type="SUPFAM" id="SSF55785">
    <property type="entry name" value="PYP-like sensor domain (PAS domain)"/>
    <property type="match status" value="1"/>
</dbReference>
<dbReference type="InterPro" id="IPR000700">
    <property type="entry name" value="PAS-assoc_C"/>
</dbReference>
<dbReference type="CDD" id="cd00082">
    <property type="entry name" value="HisKA"/>
    <property type="match status" value="1"/>
</dbReference>
<feature type="coiled-coil region" evidence="7">
    <location>
        <begin position="289"/>
        <end position="319"/>
    </location>
</feature>
<dbReference type="GO" id="GO:0004673">
    <property type="term" value="F:protein histidine kinase activity"/>
    <property type="evidence" value="ECO:0007669"/>
    <property type="project" value="UniProtKB-EC"/>
</dbReference>
<evidence type="ECO:0000256" key="7">
    <source>
        <dbReference type="SAM" id="Coils"/>
    </source>
</evidence>
<dbReference type="Gene3D" id="3.40.50.2300">
    <property type="match status" value="1"/>
</dbReference>
<dbReference type="Pfam" id="PF00512">
    <property type="entry name" value="HisKA"/>
    <property type="match status" value="1"/>
</dbReference>
<dbReference type="SMART" id="SM00448">
    <property type="entry name" value="REC"/>
    <property type="match status" value="1"/>
</dbReference>
<dbReference type="Pfam" id="PF08448">
    <property type="entry name" value="PAS_4"/>
    <property type="match status" value="1"/>
</dbReference>
<keyword evidence="4 12" id="KW-0808">Transferase</keyword>
<dbReference type="CDD" id="cd00130">
    <property type="entry name" value="PAS"/>
    <property type="match status" value="1"/>
</dbReference>
<organism evidence="12 13">
    <name type="scientific">Ralstonia flaminis</name>
    <dbReference type="NCBI Taxonomy" id="3058597"/>
    <lineage>
        <taxon>Bacteria</taxon>
        <taxon>Pseudomonadati</taxon>
        <taxon>Pseudomonadota</taxon>
        <taxon>Betaproteobacteria</taxon>
        <taxon>Burkholderiales</taxon>
        <taxon>Burkholderiaceae</taxon>
        <taxon>Ralstonia</taxon>
    </lineage>
</organism>
<dbReference type="Gene3D" id="3.30.450.20">
    <property type="entry name" value="PAS domain"/>
    <property type="match status" value="1"/>
</dbReference>
<comment type="caution">
    <text evidence="12">The sequence shown here is derived from an EMBL/GenBank/DDBJ whole genome shotgun (WGS) entry which is preliminary data.</text>
</comment>
<feature type="domain" description="Response regulatory" evidence="10">
    <location>
        <begin position="566"/>
        <end position="690"/>
    </location>
</feature>
<dbReference type="InterPro" id="IPR004358">
    <property type="entry name" value="Sig_transdc_His_kin-like_C"/>
</dbReference>
<evidence type="ECO:0000256" key="3">
    <source>
        <dbReference type="ARBA" id="ARBA00022553"/>
    </source>
</evidence>
<dbReference type="InterPro" id="IPR036890">
    <property type="entry name" value="HATPase_C_sf"/>
</dbReference>
<sequence>MPLRPIVKFILHSPSRPLDARAARSGHLARPARPSGPAERIADPGPFSGSGLRAAPAIRPSAWLVAIGAAAVGTLGRLMLESAMGIRLPFYLAFPVVTIAAWYGGFWPGIAAITTYALLFAGLVELQAVPPINLTPVQLSVFAAGALLICLLCEQLRRARAGAERRARAETLQRVSQQRLLAALQASPISLYDVDNTMHFTWVHNPVFGLQPEQLMGRTVREVFGRRAAARLTEAGQRVIASGTPTRVEFAFRRRHTQRVVYDVVVMPLRDDTGEIIGLTNAVIDISERRQAETRRAQLLEAESRARAEAERASRLKDDFLATVSHELRTPLNAVLGWAQLLNMRAYDEAMFKRGLAAIERSARTQVHLIDDLLDMSAILSGKVPLEIGEVDLADVLERARETIEPMARQKQISIDTEYLPVPMLQGDAGRLKQVFWNLLANAVKFTPEGGHVRLSVHPAPEGVVATVRDTGIGIEPAFLPHIFDRFQQADLSNTRRHGGLGLGLAIAKQLVELHHGRITAASSGANHGTTMAVTLPLHATQPDEQTGRMPGFVSGTSAPALDGMRVLAVDDNPESLGVIALMLERYGAEVVTVSNGAAALDALEQSPADAPFDALVSDLAMPGMDGLELVRAVRALCVHGISMSDLPAIAVTAFADPIRLKAAKEAGYQSVITKPIFPGELGHVLAANVRRT</sequence>
<dbReference type="Pfam" id="PF02518">
    <property type="entry name" value="HATPase_c"/>
    <property type="match status" value="1"/>
</dbReference>
<gene>
    <name evidence="12" type="primary">rcsC_14</name>
    <name evidence="12" type="ORF">LMG18101_03995</name>
</gene>
<keyword evidence="8" id="KW-0472">Membrane</keyword>
<dbReference type="InterPro" id="IPR000014">
    <property type="entry name" value="PAS"/>
</dbReference>
<feature type="transmembrane region" description="Helical" evidence="8">
    <location>
        <begin position="62"/>
        <end position="80"/>
    </location>
</feature>
<dbReference type="Gene3D" id="3.30.565.10">
    <property type="entry name" value="Histidine kinase-like ATPase, C-terminal domain"/>
    <property type="match status" value="1"/>
</dbReference>
<dbReference type="InterPro" id="IPR013656">
    <property type="entry name" value="PAS_4"/>
</dbReference>
<feature type="domain" description="Histidine kinase" evidence="9">
    <location>
        <begin position="323"/>
        <end position="540"/>
    </location>
</feature>
<feature type="domain" description="PAC" evidence="11">
    <location>
        <begin position="246"/>
        <end position="298"/>
    </location>
</feature>
<dbReference type="InterPro" id="IPR011006">
    <property type="entry name" value="CheY-like_superfamily"/>
</dbReference>
<dbReference type="SUPFAM" id="SSF52172">
    <property type="entry name" value="CheY-like"/>
    <property type="match status" value="1"/>
</dbReference>
<dbReference type="PANTHER" id="PTHR43047:SF72">
    <property type="entry name" value="OSMOSENSING HISTIDINE PROTEIN KINASE SLN1"/>
    <property type="match status" value="1"/>
</dbReference>
<dbReference type="Proteomes" id="UP001189757">
    <property type="component" value="Unassembled WGS sequence"/>
</dbReference>
<dbReference type="CDD" id="cd16922">
    <property type="entry name" value="HATPase_EvgS-ArcB-TorS-like"/>
    <property type="match status" value="1"/>
</dbReference>
<accession>A0ABN9JU61</accession>
<dbReference type="InterPro" id="IPR005467">
    <property type="entry name" value="His_kinase_dom"/>
</dbReference>
<name>A0ABN9JU61_9RALS</name>
<keyword evidence="3 6" id="KW-0597">Phosphoprotein</keyword>
<evidence type="ECO:0000259" key="9">
    <source>
        <dbReference type="PROSITE" id="PS50109"/>
    </source>
</evidence>
<dbReference type="PROSITE" id="PS50109">
    <property type="entry name" value="HIS_KIN"/>
    <property type="match status" value="1"/>
</dbReference>
<evidence type="ECO:0000256" key="4">
    <source>
        <dbReference type="ARBA" id="ARBA00022679"/>
    </source>
</evidence>
<dbReference type="PROSITE" id="PS50110">
    <property type="entry name" value="RESPONSE_REGULATORY"/>
    <property type="match status" value="1"/>
</dbReference>
<evidence type="ECO:0000259" key="10">
    <source>
        <dbReference type="PROSITE" id="PS50110"/>
    </source>
</evidence>
<dbReference type="Gene3D" id="1.10.287.130">
    <property type="match status" value="1"/>
</dbReference>
<dbReference type="EC" id="2.7.13.3" evidence="2"/>
<comment type="catalytic activity">
    <reaction evidence="1">
        <text>ATP + protein L-histidine = ADP + protein N-phospho-L-histidine.</text>
        <dbReference type="EC" id="2.7.13.3"/>
    </reaction>
</comment>
<dbReference type="NCBIfam" id="TIGR00229">
    <property type="entry name" value="sensory_box"/>
    <property type="match status" value="1"/>
</dbReference>
<dbReference type="Pfam" id="PF00072">
    <property type="entry name" value="Response_reg"/>
    <property type="match status" value="1"/>
</dbReference>
<protein>
    <recommendedName>
        <fullName evidence="2">histidine kinase</fullName>
        <ecNumber evidence="2">2.7.13.3</ecNumber>
    </recommendedName>
</protein>
<evidence type="ECO:0000256" key="8">
    <source>
        <dbReference type="SAM" id="Phobius"/>
    </source>
</evidence>
<evidence type="ECO:0000256" key="6">
    <source>
        <dbReference type="PROSITE-ProRule" id="PRU00169"/>
    </source>
</evidence>
<evidence type="ECO:0000256" key="5">
    <source>
        <dbReference type="ARBA" id="ARBA00022777"/>
    </source>
</evidence>
<evidence type="ECO:0000256" key="1">
    <source>
        <dbReference type="ARBA" id="ARBA00000085"/>
    </source>
</evidence>
<keyword evidence="5 12" id="KW-0418">Kinase</keyword>
<dbReference type="SUPFAM" id="SSF47384">
    <property type="entry name" value="Homodimeric domain of signal transducing histidine kinase"/>
    <property type="match status" value="1"/>
</dbReference>
<dbReference type="SMART" id="SM00388">
    <property type="entry name" value="HisKA"/>
    <property type="match status" value="1"/>
</dbReference>
<proteinExistence type="predicted"/>
<keyword evidence="8" id="KW-0812">Transmembrane</keyword>
<dbReference type="SUPFAM" id="SSF55874">
    <property type="entry name" value="ATPase domain of HSP90 chaperone/DNA topoisomerase II/histidine kinase"/>
    <property type="match status" value="1"/>
</dbReference>
<dbReference type="InterPro" id="IPR036097">
    <property type="entry name" value="HisK_dim/P_sf"/>
</dbReference>
<dbReference type="InterPro" id="IPR001789">
    <property type="entry name" value="Sig_transdc_resp-reg_receiver"/>
</dbReference>
<dbReference type="PROSITE" id="PS50113">
    <property type="entry name" value="PAC"/>
    <property type="match status" value="1"/>
</dbReference>
<feature type="modified residue" description="4-aspartylphosphate" evidence="6">
    <location>
        <position position="619"/>
    </location>
</feature>
<evidence type="ECO:0000259" key="11">
    <source>
        <dbReference type="PROSITE" id="PS50113"/>
    </source>
</evidence>
<dbReference type="EMBL" id="CATZLL010000014">
    <property type="protein sequence ID" value="CAJ0819577.1"/>
    <property type="molecule type" value="Genomic_DNA"/>
</dbReference>
<reference evidence="12 13" key="1">
    <citation type="submission" date="2023-07" db="EMBL/GenBank/DDBJ databases">
        <authorList>
            <person name="Peeters C."/>
        </authorList>
    </citation>
    <scope>NUCLEOTIDE SEQUENCE [LARGE SCALE GENOMIC DNA]</scope>
    <source>
        <strain evidence="12 13">LMG 18101</strain>
    </source>
</reference>
<dbReference type="PANTHER" id="PTHR43047">
    <property type="entry name" value="TWO-COMPONENT HISTIDINE PROTEIN KINASE"/>
    <property type="match status" value="1"/>
</dbReference>
<dbReference type="InterPro" id="IPR003594">
    <property type="entry name" value="HATPase_dom"/>
</dbReference>
<dbReference type="InterPro" id="IPR003661">
    <property type="entry name" value="HisK_dim/P_dom"/>
</dbReference>
<dbReference type="RefSeq" id="WP_430715462.1">
    <property type="nucleotide sequence ID" value="NZ_CATZLL010000014.1"/>
</dbReference>
<dbReference type="PRINTS" id="PR00344">
    <property type="entry name" value="BCTRLSENSOR"/>
</dbReference>
<keyword evidence="8" id="KW-1133">Transmembrane helix</keyword>
<evidence type="ECO:0000313" key="12">
    <source>
        <dbReference type="EMBL" id="CAJ0819577.1"/>
    </source>
</evidence>